<feature type="region of interest" description="Disordered" evidence="2">
    <location>
        <begin position="499"/>
        <end position="547"/>
    </location>
</feature>
<feature type="compositionally biased region" description="Low complexity" evidence="2">
    <location>
        <begin position="657"/>
        <end position="677"/>
    </location>
</feature>
<organism evidence="3 4">
    <name type="scientific">Tritrichomonas musculus</name>
    <dbReference type="NCBI Taxonomy" id="1915356"/>
    <lineage>
        <taxon>Eukaryota</taxon>
        <taxon>Metamonada</taxon>
        <taxon>Parabasalia</taxon>
        <taxon>Tritrichomonadida</taxon>
        <taxon>Tritrichomonadidae</taxon>
        <taxon>Tritrichomonas</taxon>
    </lineage>
</organism>
<evidence type="ECO:0000313" key="3">
    <source>
        <dbReference type="EMBL" id="KAK8893693.1"/>
    </source>
</evidence>
<feature type="coiled-coil region" evidence="1">
    <location>
        <begin position="285"/>
        <end position="312"/>
    </location>
</feature>
<evidence type="ECO:0000256" key="2">
    <source>
        <dbReference type="SAM" id="MobiDB-lite"/>
    </source>
</evidence>
<feature type="compositionally biased region" description="Polar residues" evidence="2">
    <location>
        <begin position="458"/>
        <end position="470"/>
    </location>
</feature>
<accession>A0ABR2KRD2</accession>
<dbReference type="EMBL" id="JAPFFF010000003">
    <property type="protein sequence ID" value="KAK8893693.1"/>
    <property type="molecule type" value="Genomic_DNA"/>
</dbReference>
<proteinExistence type="predicted"/>
<gene>
    <name evidence="3" type="ORF">M9Y10_022120</name>
</gene>
<reference evidence="3 4" key="1">
    <citation type="submission" date="2024-04" db="EMBL/GenBank/DDBJ databases">
        <title>Tritrichomonas musculus Genome.</title>
        <authorList>
            <person name="Alves-Ferreira E."/>
            <person name="Grigg M."/>
            <person name="Lorenzi H."/>
            <person name="Galac M."/>
        </authorList>
    </citation>
    <scope>NUCLEOTIDE SEQUENCE [LARGE SCALE GENOMIC DNA]</scope>
    <source>
        <strain evidence="3 4">EAF2021</strain>
    </source>
</reference>
<feature type="compositionally biased region" description="Low complexity" evidence="2">
    <location>
        <begin position="499"/>
        <end position="515"/>
    </location>
</feature>
<sequence length="733" mass="82135">MNKTLTSFCIDAFDKSISSPIGRAIAFYYESLPFVPNKDINIFLLKQRLIDLNFYDSPESFITDLKHVVGLATRFFGTESDISIALLSFQYSIQKNLQPVIELKQNSSINSSSSLEVEGYNQKKFEKDSKWMKSKNKLLENLNDFLDKMPNDIESFKKFTEPLPDLPFVDNEEHSTYPEPDIKIDIQDLKSRIERIDQDKSLYELMDIIEHYQPELVSTVGIIRLDLKQLHRHTLFLIDEFVKKCKLRPLPAPIATSNEKIQRSQSLPLKKSNSSSTIILQNPLHNKSLQQQQELQQQVQSQQQQIQNQIQAQLQNPIQTQTQLQNSLQNQLQNSLQTQLSSQLQNQLSSQLQNQLQNSLQNQLPSQLQSQLQNQSFVQNQFQGQFPNNAPNYFTKNGINRKTALQSLNQQHQLQLQLKNINSYNIKSSRNNVSFSHSSSLTSPTTPTKSVSPPSLDLQDSNSSAPQSSLLNMAPSQSCLVPQKPSPSSQMMSNITVQPSSMSALSAPSPPQQQQKQKRSYKPKQTKQTKQYKSQKNQNTNDNSNAQSGNIQLQLQMQMQLQQQNQQTINSESQKFSPFLQEAISIARMNNLIMLPDNGMIQSVSPQFPSSAPVSAPPTPAIPSDSGFSTTTVASTQMESDHQIPPAPPVLPPTSNIASQSVIVSPSSTSNSVTPASMPATQNPSTAAVLSNNTTNISPSNDVQNKEYELQVENKDQNPHLSDQISQDGSNPI</sequence>
<feature type="region of interest" description="Disordered" evidence="2">
    <location>
        <begin position="432"/>
        <end position="470"/>
    </location>
</feature>
<protein>
    <recommendedName>
        <fullName evidence="5">Bromo domain-containing protein</fullName>
    </recommendedName>
</protein>
<name>A0ABR2KRD2_9EUKA</name>
<feature type="compositionally biased region" description="Polar residues" evidence="2">
    <location>
        <begin position="679"/>
        <end position="703"/>
    </location>
</feature>
<feature type="compositionally biased region" description="Basic residues" evidence="2">
    <location>
        <begin position="516"/>
        <end position="527"/>
    </location>
</feature>
<evidence type="ECO:0008006" key="5">
    <source>
        <dbReference type="Google" id="ProtNLM"/>
    </source>
</evidence>
<feature type="compositionally biased region" description="Polar residues" evidence="2">
    <location>
        <begin position="719"/>
        <end position="733"/>
    </location>
</feature>
<keyword evidence="4" id="KW-1185">Reference proteome</keyword>
<keyword evidence="1" id="KW-0175">Coiled coil</keyword>
<feature type="compositionally biased region" description="Basic and acidic residues" evidence="2">
    <location>
        <begin position="704"/>
        <end position="718"/>
    </location>
</feature>
<evidence type="ECO:0000256" key="1">
    <source>
        <dbReference type="SAM" id="Coils"/>
    </source>
</evidence>
<feature type="compositionally biased region" description="Low complexity" evidence="2">
    <location>
        <begin position="604"/>
        <end position="614"/>
    </location>
</feature>
<feature type="region of interest" description="Disordered" evidence="2">
    <location>
        <begin position="604"/>
        <end position="733"/>
    </location>
</feature>
<feature type="compositionally biased region" description="Polar residues" evidence="2">
    <location>
        <begin position="626"/>
        <end position="638"/>
    </location>
</feature>
<comment type="caution">
    <text evidence="3">The sequence shown here is derived from an EMBL/GenBank/DDBJ whole genome shotgun (WGS) entry which is preliminary data.</text>
</comment>
<dbReference type="Proteomes" id="UP001470230">
    <property type="component" value="Unassembled WGS sequence"/>
</dbReference>
<evidence type="ECO:0000313" key="4">
    <source>
        <dbReference type="Proteomes" id="UP001470230"/>
    </source>
</evidence>
<feature type="compositionally biased region" description="Low complexity" evidence="2">
    <location>
        <begin position="432"/>
        <end position="456"/>
    </location>
</feature>
<feature type="compositionally biased region" description="Low complexity" evidence="2">
    <location>
        <begin position="528"/>
        <end position="541"/>
    </location>
</feature>